<organism evidence="1 2">
    <name type="scientific">Nocardia abscessus</name>
    <dbReference type="NCBI Taxonomy" id="120957"/>
    <lineage>
        <taxon>Bacteria</taxon>
        <taxon>Bacillati</taxon>
        <taxon>Actinomycetota</taxon>
        <taxon>Actinomycetes</taxon>
        <taxon>Mycobacteriales</taxon>
        <taxon>Nocardiaceae</taxon>
        <taxon>Nocardia</taxon>
    </lineage>
</organism>
<dbReference type="InterPro" id="IPR031423">
    <property type="entry name" value="Phosphatase_SCO2771"/>
</dbReference>
<evidence type="ECO:0000313" key="2">
    <source>
        <dbReference type="Proteomes" id="UP000807309"/>
    </source>
</evidence>
<reference evidence="1 2" key="1">
    <citation type="submission" date="2020-10" db="EMBL/GenBank/DDBJ databases">
        <title>Identification of Nocardia species via Next-generation sequencing and recognition of intraspecies genetic diversity.</title>
        <authorList>
            <person name="Li P."/>
            <person name="Li P."/>
            <person name="Lu B."/>
        </authorList>
    </citation>
    <scope>NUCLEOTIDE SEQUENCE [LARGE SCALE GENOMIC DNA]</scope>
    <source>
        <strain evidence="1 2">N-11</strain>
    </source>
</reference>
<dbReference type="Pfam" id="PF15698">
    <property type="entry name" value="Phosphatase"/>
    <property type="match status" value="1"/>
</dbReference>
<comment type="caution">
    <text evidence="1">The sequence shown here is derived from an EMBL/GenBank/DDBJ whole genome shotgun (WGS) entry which is preliminary data.</text>
</comment>
<evidence type="ECO:0000313" key="1">
    <source>
        <dbReference type="EMBL" id="MBF6225601.1"/>
    </source>
</evidence>
<dbReference type="EMBL" id="JADLRE010000007">
    <property type="protein sequence ID" value="MBF6225601.1"/>
    <property type="molecule type" value="Genomic_DNA"/>
</dbReference>
<protein>
    <submittedName>
        <fullName evidence="1">Phosphatase</fullName>
    </submittedName>
</protein>
<dbReference type="Proteomes" id="UP000807309">
    <property type="component" value="Unassembled WGS sequence"/>
</dbReference>
<sequence>MTRPGRSDDRELLREHLLKTRIAGDVATPREGNLSNYRKMVDKNPRYQFGLTLRDRTFDETLAMMARLCGVSPDPRHRRGPDTIDVDRTLDALDAMGARIGLAARRRETVLLATGHPDTLMGVYRAVEDALRAAGCVVPTPAAGWSYRVVSSFGPQYREIVYSSGVAALGTDGQLKHTHDPHPMRAVLRELRDADPGRWPDLVIADHGWAGAAGEAGIETVGFADSNDPALFAGQDEGKIAVTVPLDDGVHPDHYQPLTAYLLARAGLGR</sequence>
<proteinExistence type="predicted"/>
<name>A0ABS0C5E6_9NOCA</name>
<accession>A0ABS0C5E6</accession>
<keyword evidence="2" id="KW-1185">Reference proteome</keyword>
<gene>
    <name evidence="1" type="ORF">IU470_10855</name>
</gene>